<dbReference type="InterPro" id="IPR006913">
    <property type="entry name" value="CENP-V/GFA"/>
</dbReference>
<dbReference type="PROSITE" id="PS51891">
    <property type="entry name" value="CENP_V_GFA"/>
    <property type="match status" value="1"/>
</dbReference>
<evidence type="ECO:0000256" key="5">
    <source>
        <dbReference type="HAMAP-Rule" id="MF_03142"/>
    </source>
</evidence>
<keyword evidence="8" id="KW-1185">Reference proteome</keyword>
<comment type="function">
    <text evidence="5">Catalyzes the condensation of formaldehyde and glutathione to S-hydroxymethylglutathione.</text>
</comment>
<comment type="similarity">
    <text evidence="1 5">Belongs to the Gfa family.</text>
</comment>
<keyword evidence="4 5" id="KW-0456">Lyase</keyword>
<comment type="cofactor">
    <cofactor evidence="5">
        <name>Zn(2+)</name>
        <dbReference type="ChEBI" id="CHEBI:29105"/>
    </cofactor>
    <text evidence="5">Binds 2 Zn(2+) ions per subunit.</text>
</comment>
<comment type="catalytic activity">
    <reaction evidence="5">
        <text>S-(hydroxymethyl)glutathione = glutathione + formaldehyde</text>
        <dbReference type="Rhea" id="RHEA:22488"/>
        <dbReference type="ChEBI" id="CHEBI:16842"/>
        <dbReference type="ChEBI" id="CHEBI:57925"/>
        <dbReference type="ChEBI" id="CHEBI:58758"/>
        <dbReference type="EC" id="4.4.1.22"/>
    </reaction>
</comment>
<dbReference type="InterPro" id="IPR011057">
    <property type="entry name" value="Mss4-like_sf"/>
</dbReference>
<keyword evidence="2 5" id="KW-0479">Metal-binding</keyword>
<feature type="binding site" evidence="5">
    <location>
        <position position="98"/>
    </location>
    <ligand>
        <name>Zn(2+)</name>
        <dbReference type="ChEBI" id="CHEBI:29105"/>
        <label>1</label>
        <note>structural</note>
    </ligand>
</feature>
<feature type="binding site" evidence="5">
    <location>
        <position position="50"/>
    </location>
    <ligand>
        <name>Zn(2+)</name>
        <dbReference type="ChEBI" id="CHEBI:29105"/>
        <label>2</label>
        <note>catalytic</note>
    </ligand>
</feature>
<comment type="caution">
    <text evidence="7">The sequence shown here is derived from an EMBL/GenBank/DDBJ whole genome shotgun (WGS) entry which is preliminary data.</text>
</comment>
<dbReference type="NCBIfam" id="NF003829">
    <property type="entry name" value="PRK05417.1"/>
    <property type="match status" value="1"/>
</dbReference>
<evidence type="ECO:0000256" key="4">
    <source>
        <dbReference type="ARBA" id="ARBA00023239"/>
    </source>
</evidence>
<evidence type="ECO:0000256" key="3">
    <source>
        <dbReference type="ARBA" id="ARBA00022833"/>
    </source>
</evidence>
<dbReference type="PANTHER" id="PTHR33337:SF40">
    <property type="entry name" value="CENP-V_GFA DOMAIN-CONTAINING PROTEIN-RELATED"/>
    <property type="match status" value="1"/>
</dbReference>
<feature type="binding site" evidence="5">
    <location>
        <position position="29"/>
    </location>
    <ligand>
        <name>Zn(2+)</name>
        <dbReference type="ChEBI" id="CHEBI:29105"/>
        <label>1</label>
        <note>structural</note>
    </ligand>
</feature>
<comment type="pathway">
    <text evidence="5">One-carbon metabolism; formaldehyde degradation; formate from formaldehyde (glutathione route): step 1/3.</text>
</comment>
<dbReference type="InterPro" id="IPR014185">
    <property type="entry name" value="Formald_GSH"/>
</dbReference>
<evidence type="ECO:0000259" key="6">
    <source>
        <dbReference type="PROSITE" id="PS51891"/>
    </source>
</evidence>
<dbReference type="PIRSF" id="PIRSF033318">
    <property type="entry name" value="Formald_GSH"/>
    <property type="match status" value="1"/>
</dbReference>
<evidence type="ECO:0000313" key="7">
    <source>
        <dbReference type="EMBL" id="CAK7235788.1"/>
    </source>
</evidence>
<evidence type="ECO:0000256" key="1">
    <source>
        <dbReference type="ARBA" id="ARBA00005495"/>
    </source>
</evidence>
<evidence type="ECO:0000313" key="8">
    <source>
        <dbReference type="Proteomes" id="UP001642406"/>
    </source>
</evidence>
<accession>A0ABP0CVH7</accession>
<feature type="binding site" evidence="5">
    <location>
        <position position="95"/>
    </location>
    <ligand>
        <name>Zn(2+)</name>
        <dbReference type="ChEBI" id="CHEBI:29105"/>
        <label>1</label>
        <note>structural</note>
    </ligand>
</feature>
<dbReference type="Proteomes" id="UP001642406">
    <property type="component" value="Unassembled WGS sequence"/>
</dbReference>
<feature type="binding site" evidence="5">
    <location>
        <position position="53"/>
    </location>
    <ligand>
        <name>Zn(2+)</name>
        <dbReference type="ChEBI" id="CHEBI:29105"/>
        <label>2</label>
        <note>catalytic</note>
    </ligand>
</feature>
<organism evidence="7 8">
    <name type="scientific">Sporothrix bragantina</name>
    <dbReference type="NCBI Taxonomy" id="671064"/>
    <lineage>
        <taxon>Eukaryota</taxon>
        <taxon>Fungi</taxon>
        <taxon>Dikarya</taxon>
        <taxon>Ascomycota</taxon>
        <taxon>Pezizomycotina</taxon>
        <taxon>Sordariomycetes</taxon>
        <taxon>Sordariomycetidae</taxon>
        <taxon>Ophiostomatales</taxon>
        <taxon>Ophiostomataceae</taxon>
        <taxon>Sporothrix</taxon>
    </lineage>
</organism>
<dbReference type="EMBL" id="CAWUHC010000147">
    <property type="protein sequence ID" value="CAK7235788.1"/>
    <property type="molecule type" value="Genomic_DNA"/>
</dbReference>
<dbReference type="SUPFAM" id="SSF51316">
    <property type="entry name" value="Mss4-like"/>
    <property type="match status" value="1"/>
</dbReference>
<proteinExistence type="inferred from homology"/>
<dbReference type="HAMAP" id="MF_00723">
    <property type="entry name" value="Formald_GSH"/>
    <property type="match status" value="1"/>
</dbReference>
<protein>
    <recommendedName>
        <fullName evidence="5">Putative glutathione-dependent formaldehyde-activating enzyme</fullName>
        <ecNumber evidence="5">4.4.1.22</ecNumber>
    </recommendedName>
    <alternativeName>
        <fullName evidence="5">S-(hydroxymethyl)glutathione synthase</fullName>
    </alternativeName>
</protein>
<gene>
    <name evidence="7" type="ORF">SBRCBS47491_009414</name>
</gene>
<dbReference type="PANTHER" id="PTHR33337">
    <property type="entry name" value="GFA DOMAIN-CONTAINING PROTEIN"/>
    <property type="match status" value="1"/>
</dbReference>
<keyword evidence="3 5" id="KW-0862">Zinc</keyword>
<dbReference type="Pfam" id="PF04828">
    <property type="entry name" value="GFA"/>
    <property type="match status" value="1"/>
</dbReference>
<sequence length="192" mass="20198">MAPSLHPLLDNGLTKGDADLAGGVLRCQCASDPVEVTLTSNVLHNHACGCSKCWKPKGALFSVVGVVPKSALSVTKNESKLAVLDPAATIQRYACTGCGVHLYGRIEKAHPFHGLDFVHAELASTPGNWQEPQFAAFVSSIIEQGFAPSGMDEVRSKLKSIGLETYDALSPPLMDAIATWTAKQSGALPADA</sequence>
<evidence type="ECO:0000256" key="2">
    <source>
        <dbReference type="ARBA" id="ARBA00022723"/>
    </source>
</evidence>
<feature type="binding site" evidence="5">
    <location>
        <position position="48"/>
    </location>
    <ligand>
        <name>Zn(2+)</name>
        <dbReference type="ChEBI" id="CHEBI:29105"/>
        <label>2</label>
        <note>catalytic</note>
    </ligand>
</feature>
<reference evidence="7 8" key="1">
    <citation type="submission" date="2024-01" db="EMBL/GenBank/DDBJ databases">
        <authorList>
            <person name="Allen C."/>
            <person name="Tagirdzhanova G."/>
        </authorList>
    </citation>
    <scope>NUCLEOTIDE SEQUENCE [LARGE SCALE GENOMIC DNA]</scope>
</reference>
<dbReference type="NCBIfam" id="TIGR02820">
    <property type="entry name" value="formald_GSH"/>
    <property type="match status" value="1"/>
</dbReference>
<feature type="domain" description="CENP-V/GFA" evidence="6">
    <location>
        <begin position="20"/>
        <end position="167"/>
    </location>
</feature>
<dbReference type="EC" id="4.4.1.22" evidence="5"/>
<dbReference type="Gene3D" id="3.90.1590.10">
    <property type="entry name" value="glutathione-dependent formaldehyde- activating enzyme (gfa)"/>
    <property type="match status" value="1"/>
</dbReference>
<feature type="binding site" evidence="5">
    <location>
        <position position="27"/>
    </location>
    <ligand>
        <name>Zn(2+)</name>
        <dbReference type="ChEBI" id="CHEBI:29105"/>
        <label>1</label>
        <note>structural</note>
    </ligand>
</feature>
<name>A0ABP0CVH7_9PEZI</name>